<dbReference type="PANTHER" id="PTHR28008:SF1">
    <property type="entry name" value="DOMAIN PROTEIN, PUTATIVE (AFU_ORTHOLOGUE AFUA_3G10980)-RELATED"/>
    <property type="match status" value="1"/>
</dbReference>
<dbReference type="OMA" id="ICTMFAS"/>
<dbReference type="RefSeq" id="XP_003672190.1">
    <property type="nucleotide sequence ID" value="XM_003672142.1"/>
</dbReference>
<keyword evidence="1" id="KW-0812">Transmembrane</keyword>
<evidence type="ECO:0000313" key="3">
    <source>
        <dbReference type="EMBL" id="CCD26947.1"/>
    </source>
</evidence>
<accession>G0WGL9</accession>
<keyword evidence="4" id="KW-1185">Reference proteome</keyword>
<dbReference type="GeneID" id="11494127"/>
<keyword evidence="1" id="KW-0472">Membrane</keyword>
<protein>
    <recommendedName>
        <fullName evidence="2">VanZ-like domain-containing protein</fullName>
    </recommendedName>
</protein>
<dbReference type="PANTHER" id="PTHR28008">
    <property type="entry name" value="DOMAIN PROTEIN, PUTATIVE (AFU_ORTHOLOGUE AFUA_3G10980)-RELATED"/>
    <property type="match status" value="1"/>
</dbReference>
<evidence type="ECO:0000259" key="2">
    <source>
        <dbReference type="Pfam" id="PF04892"/>
    </source>
</evidence>
<dbReference type="HOGENOM" id="CLU_144922_0_0_1"/>
<dbReference type="Proteomes" id="UP000000689">
    <property type="component" value="Chromosome 10"/>
</dbReference>
<evidence type="ECO:0000313" key="4">
    <source>
        <dbReference type="Proteomes" id="UP000000689"/>
    </source>
</evidence>
<gene>
    <name evidence="3" type="primary">NDAI0J00550</name>
    <name evidence="3" type="ordered locus">NDAI_0J00550</name>
</gene>
<dbReference type="AlphaFoldDB" id="G0WGL9"/>
<dbReference type="Pfam" id="PF04892">
    <property type="entry name" value="VanZ"/>
    <property type="match status" value="1"/>
</dbReference>
<feature type="transmembrane region" description="Helical" evidence="1">
    <location>
        <begin position="9"/>
        <end position="30"/>
    </location>
</feature>
<evidence type="ECO:0000256" key="1">
    <source>
        <dbReference type="SAM" id="Phobius"/>
    </source>
</evidence>
<organism evidence="3 4">
    <name type="scientific">Naumovozyma dairenensis (strain ATCC 10597 / BCRC 20456 / CBS 421 / NBRC 0211 / NRRL Y-12639)</name>
    <name type="common">Saccharomyces dairenensis</name>
    <dbReference type="NCBI Taxonomy" id="1071378"/>
    <lineage>
        <taxon>Eukaryota</taxon>
        <taxon>Fungi</taxon>
        <taxon>Dikarya</taxon>
        <taxon>Ascomycota</taxon>
        <taxon>Saccharomycotina</taxon>
        <taxon>Saccharomycetes</taxon>
        <taxon>Saccharomycetales</taxon>
        <taxon>Saccharomycetaceae</taxon>
        <taxon>Naumovozyma</taxon>
    </lineage>
</organism>
<feature type="domain" description="VanZ-like" evidence="2">
    <location>
        <begin position="109"/>
        <end position="175"/>
    </location>
</feature>
<name>G0WGL9_NAUDC</name>
<dbReference type="EMBL" id="HE580276">
    <property type="protein sequence ID" value="CCD26947.1"/>
    <property type="molecule type" value="Genomic_DNA"/>
</dbReference>
<keyword evidence="1" id="KW-1133">Transmembrane helix</keyword>
<proteinExistence type="predicted"/>
<feature type="transmembrane region" description="Helical" evidence="1">
    <location>
        <begin position="161"/>
        <end position="177"/>
    </location>
</feature>
<dbReference type="OrthoDB" id="63581at2759"/>
<dbReference type="KEGG" id="ndi:NDAI_0J00550"/>
<feature type="transmembrane region" description="Helical" evidence="1">
    <location>
        <begin position="127"/>
        <end position="149"/>
    </location>
</feature>
<dbReference type="InterPro" id="IPR006976">
    <property type="entry name" value="VanZ-like"/>
</dbReference>
<reference evidence="3 4" key="1">
    <citation type="journal article" date="2011" name="Proc. Natl. Acad. Sci. U.S.A.">
        <title>Evolutionary erosion of yeast sex chromosomes by mating-type switching accidents.</title>
        <authorList>
            <person name="Gordon J.L."/>
            <person name="Armisen D."/>
            <person name="Proux-Wera E."/>
            <person name="Oheigeartaigh S.S."/>
            <person name="Byrne K.P."/>
            <person name="Wolfe K.H."/>
        </authorList>
    </citation>
    <scope>NUCLEOTIDE SEQUENCE [LARGE SCALE GENOMIC DNA]</scope>
    <source>
        <strain evidence="4">ATCC 10597 / BCRC 20456 / CBS 421 / NBRC 0211 / NRRL Y-12639</strain>
    </source>
</reference>
<dbReference type="eggNOG" id="ENOG502S8TE">
    <property type="taxonomic scope" value="Eukaryota"/>
</dbReference>
<sequence>MVTLFRRNYVILLIISSIVSLFLGITTTSSNDTTTRSFALTLLISQHDKLTHFIVFCLESWLFVKCFKKKLVPILIPRKFIHIRNMDEFETANGTLELNRSNSDDDTLPILGFFLSDHFQIVHVKKYWLAIIICSLGASILSEFMQAILTRGKRVFDTNDIITNILGSLFGITIAYGQERHMT</sequence>